<dbReference type="Gene3D" id="3.30.70.2970">
    <property type="entry name" value="Protein of unknown function (DUF541), domain 2"/>
    <property type="match status" value="1"/>
</dbReference>
<evidence type="ECO:0000256" key="1">
    <source>
        <dbReference type="SAM" id="SignalP"/>
    </source>
</evidence>
<dbReference type="EMBL" id="CP014168">
    <property type="protein sequence ID" value="AOH85004.1"/>
    <property type="molecule type" value="Genomic_DNA"/>
</dbReference>
<dbReference type="AlphaFoldDB" id="A0A1B3ZC66"/>
<feature type="chain" id="PRO_5008556389" description="SIMPL domain-containing protein" evidence="1">
    <location>
        <begin position="24"/>
        <end position="243"/>
    </location>
</feature>
<dbReference type="PANTHER" id="PTHR34387">
    <property type="entry name" value="SLR1258 PROTEIN"/>
    <property type="match status" value="1"/>
</dbReference>
<keyword evidence="3" id="KW-1185">Reference proteome</keyword>
<sequence>MRLPISSLAALATATLAPVAASAQIASAPVLIDGTVLEVVAEGRTTRAPDLVTINTGVVTQAPTATAALTDNAGRVQRVVAALKAAGVADRDIRSANISLQPQYRYADNTPPVITGYQASNTISVRFRDIARAGTLLDALVREGANQIDGPNFLIEKPETALDEARAYAMAKANVRAALYARIAGLRVDRMLSISENPAANAPIAISAMRENMAGAASASDTKVIPGEQDVTIRLSVRFLLKK</sequence>
<dbReference type="RefSeq" id="WP_069205553.1">
    <property type="nucleotide sequence ID" value="NZ_CP014168.1"/>
</dbReference>
<dbReference type="Proteomes" id="UP000094256">
    <property type="component" value="Chromosome"/>
</dbReference>
<name>A0A1B3ZC66_9SPHN</name>
<dbReference type="KEGG" id="span:AWL63_14615"/>
<dbReference type="OrthoDB" id="9813144at2"/>
<dbReference type="InterPro" id="IPR052022">
    <property type="entry name" value="26kDa_periplasmic_antigen"/>
</dbReference>
<dbReference type="InterPro" id="IPR007497">
    <property type="entry name" value="SIMPL/DUF541"/>
</dbReference>
<keyword evidence="1" id="KW-0732">Signal</keyword>
<evidence type="ECO:0008006" key="4">
    <source>
        <dbReference type="Google" id="ProtNLM"/>
    </source>
</evidence>
<feature type="signal peptide" evidence="1">
    <location>
        <begin position="1"/>
        <end position="23"/>
    </location>
</feature>
<protein>
    <recommendedName>
        <fullName evidence="4">SIMPL domain-containing protein</fullName>
    </recommendedName>
</protein>
<evidence type="ECO:0000313" key="2">
    <source>
        <dbReference type="EMBL" id="AOH85004.1"/>
    </source>
</evidence>
<dbReference type="PANTHER" id="PTHR34387:SF1">
    <property type="entry name" value="PERIPLASMIC IMMUNOGENIC PROTEIN"/>
    <property type="match status" value="1"/>
</dbReference>
<organism evidence="2 3">
    <name type="scientific">Sphingomonas panacis</name>
    <dbReference type="NCBI Taxonomy" id="1560345"/>
    <lineage>
        <taxon>Bacteria</taxon>
        <taxon>Pseudomonadati</taxon>
        <taxon>Pseudomonadota</taxon>
        <taxon>Alphaproteobacteria</taxon>
        <taxon>Sphingomonadales</taxon>
        <taxon>Sphingomonadaceae</taxon>
        <taxon>Sphingomonas</taxon>
    </lineage>
</organism>
<accession>A0A1B3ZC66</accession>
<dbReference type="GO" id="GO:0006974">
    <property type="term" value="P:DNA damage response"/>
    <property type="evidence" value="ECO:0007669"/>
    <property type="project" value="TreeGrafter"/>
</dbReference>
<reference evidence="2 3" key="1">
    <citation type="submission" date="2016-01" db="EMBL/GenBank/DDBJ databases">
        <title>Complete genome and mega plasmid sequence of Sphingomonas panacis DCY99 elicits systemic resistance in rice to Xanthomonas oryzae.</title>
        <authorList>
            <person name="Kim Y.J."/>
            <person name="Yang D.C."/>
            <person name="Sing P."/>
        </authorList>
    </citation>
    <scope>NUCLEOTIDE SEQUENCE [LARGE SCALE GENOMIC DNA]</scope>
    <source>
        <strain evidence="2 3">DCY99</strain>
    </source>
</reference>
<gene>
    <name evidence="2" type="ORF">AWL63_14615</name>
</gene>
<dbReference type="Gene3D" id="3.30.110.170">
    <property type="entry name" value="Protein of unknown function (DUF541), domain 1"/>
    <property type="match status" value="1"/>
</dbReference>
<dbReference type="Pfam" id="PF04402">
    <property type="entry name" value="SIMPL"/>
    <property type="match status" value="1"/>
</dbReference>
<evidence type="ECO:0000313" key="3">
    <source>
        <dbReference type="Proteomes" id="UP000094256"/>
    </source>
</evidence>
<proteinExistence type="predicted"/>